<dbReference type="OrthoDB" id="10320088at2759"/>
<evidence type="ECO:0000256" key="1">
    <source>
        <dbReference type="SAM" id="MobiDB-lite"/>
    </source>
</evidence>
<protein>
    <submittedName>
        <fullName evidence="2">Uncharacterized protein</fullName>
    </submittedName>
</protein>
<feature type="region of interest" description="Disordered" evidence="1">
    <location>
        <begin position="79"/>
        <end position="148"/>
    </location>
</feature>
<keyword evidence="3" id="KW-1185">Reference proteome</keyword>
<feature type="compositionally biased region" description="Basic residues" evidence="1">
    <location>
        <begin position="469"/>
        <end position="480"/>
    </location>
</feature>
<accession>A0A2S4V8H4</accession>
<sequence>MSSVWGSLRGDEVLQVEPIRPTELSLKAHSHHKPIDVLLDYTLPLLLNYTLPHPYLPPSLQFHLCAPFKMNATVTDKAGNDWQTPLQSPTSIRAEPPSEHVGSSQDDDISDEEDADGSEEKEEEGSEDNASGGESEEVHTEIAENLDIPTYDHTSARLDALERRVTSIIGFADGVAWEGLPAVLLQLNRVESRVNKLQRGLTRLREDFRDDRVSNHEDFEAVNETLQQLMELEKSVRSHLCVFSEAARDGADEPCLDSLDELLKVLHRQIGPMLVSNRIKSFSTAQRIALITNCQQRIVDIRATELSYTDQVITAFGPRVMLEESVFKSEVANTLNNSPEYVALMVELNRISAMVHVMKMAGIMTDDGRVIHVDGTQAPQTANGVAEIDAARIMIALRGLKSPNSGAGQQHKAADSQHEDSDESMASLPSGTFESFMRKGPVTRTASGSRGPVASSSRKRTSDEDASRSMRKRHSHSPDV</sequence>
<evidence type="ECO:0000313" key="3">
    <source>
        <dbReference type="Proteomes" id="UP000238274"/>
    </source>
</evidence>
<dbReference type="VEuPathDB" id="FungiDB:PSHT_10643"/>
<dbReference type="Proteomes" id="UP000238274">
    <property type="component" value="Unassembled WGS sequence"/>
</dbReference>
<dbReference type="AlphaFoldDB" id="A0A2S4V8H4"/>
<name>A0A2S4V8H4_9BASI</name>
<dbReference type="EMBL" id="PKSM01000166">
    <property type="protein sequence ID" value="POW05797.1"/>
    <property type="molecule type" value="Genomic_DNA"/>
</dbReference>
<feature type="region of interest" description="Disordered" evidence="1">
    <location>
        <begin position="401"/>
        <end position="480"/>
    </location>
</feature>
<proteinExistence type="predicted"/>
<gene>
    <name evidence="2" type="ORF">PSHT_10643</name>
</gene>
<evidence type="ECO:0000313" key="2">
    <source>
        <dbReference type="EMBL" id="POW05797.1"/>
    </source>
</evidence>
<feature type="compositionally biased region" description="Polar residues" evidence="1">
    <location>
        <begin position="81"/>
        <end position="91"/>
    </location>
</feature>
<organism evidence="2 3">
    <name type="scientific">Puccinia striiformis</name>
    <dbReference type="NCBI Taxonomy" id="27350"/>
    <lineage>
        <taxon>Eukaryota</taxon>
        <taxon>Fungi</taxon>
        <taxon>Dikarya</taxon>
        <taxon>Basidiomycota</taxon>
        <taxon>Pucciniomycotina</taxon>
        <taxon>Pucciniomycetes</taxon>
        <taxon>Pucciniales</taxon>
        <taxon>Pucciniaceae</taxon>
        <taxon>Puccinia</taxon>
    </lineage>
</organism>
<reference evidence="2 3" key="1">
    <citation type="submission" date="2017-12" db="EMBL/GenBank/DDBJ databases">
        <title>Gene loss provides genomic basis for host adaptation in cereal stripe rust fungi.</title>
        <authorList>
            <person name="Xia C."/>
        </authorList>
    </citation>
    <scope>NUCLEOTIDE SEQUENCE [LARGE SCALE GENOMIC DNA]</scope>
    <source>
        <strain evidence="2 3">93TX-2</strain>
    </source>
</reference>
<feature type="compositionally biased region" description="Acidic residues" evidence="1">
    <location>
        <begin position="105"/>
        <end position="127"/>
    </location>
</feature>
<comment type="caution">
    <text evidence="2">The sequence shown here is derived from an EMBL/GenBank/DDBJ whole genome shotgun (WGS) entry which is preliminary data.</text>
</comment>
<dbReference type="VEuPathDB" id="FungiDB:PSTT_05847"/>
<reference evidence="3" key="3">
    <citation type="journal article" date="2018" name="Mol. Plant Microbe Interact.">
        <title>Genome sequence resources for the wheat stripe rust pathogen (Puccinia striiformis f. sp. tritici) and the barley stripe rust pathogen (Puccinia striiformis f. sp. hordei).</title>
        <authorList>
            <person name="Xia C."/>
            <person name="Wang M."/>
            <person name="Yin C."/>
            <person name="Cornejo O.E."/>
            <person name="Hulbert S.H."/>
            <person name="Chen X."/>
        </authorList>
    </citation>
    <scope>NUCLEOTIDE SEQUENCE [LARGE SCALE GENOMIC DNA]</scope>
    <source>
        <strain evidence="3">93TX-2</strain>
    </source>
</reference>
<reference evidence="3" key="2">
    <citation type="journal article" date="2018" name="BMC Genomics">
        <title>Genomic insights into host adaptation between the wheat stripe rust pathogen (Puccinia striiformis f. sp. tritici) and the barley stripe rust pathogen (Puccinia striiformis f. sp. hordei).</title>
        <authorList>
            <person name="Xia C."/>
            <person name="Wang M."/>
            <person name="Yin C."/>
            <person name="Cornejo O.E."/>
            <person name="Hulbert S.H."/>
            <person name="Chen X."/>
        </authorList>
    </citation>
    <scope>NUCLEOTIDE SEQUENCE [LARGE SCALE GENOMIC DNA]</scope>
    <source>
        <strain evidence="3">93TX-2</strain>
    </source>
</reference>